<dbReference type="OrthoDB" id="309851at2759"/>
<evidence type="ECO:0000313" key="17">
    <source>
        <dbReference type="EMBL" id="AES88189.2"/>
    </source>
</evidence>
<evidence type="ECO:0000259" key="16">
    <source>
        <dbReference type="PROSITE" id="PS00125"/>
    </source>
</evidence>
<evidence type="ECO:0000313" key="19">
    <source>
        <dbReference type="EnsemblPlants" id="AES88189"/>
    </source>
</evidence>
<reference evidence="18" key="4">
    <citation type="journal article" date="2018" name="Nat. Plants">
        <title>Whole-genome landscape of Medicago truncatula symbiotic genes.</title>
        <authorList>
            <person name="Pecrix Y."/>
            <person name="Gamas P."/>
            <person name="Carrere S."/>
        </authorList>
    </citation>
    <scope>NUCLEOTIDE SEQUENCE</scope>
    <source>
        <tissue evidence="18">Leaves</tissue>
    </source>
</reference>
<keyword evidence="5" id="KW-0677">Repeat</keyword>
<keyword evidence="3" id="KW-0880">Kelch repeat</keyword>
<feature type="compositionally biased region" description="Low complexity" evidence="15">
    <location>
        <begin position="27"/>
        <end position="61"/>
    </location>
</feature>
<dbReference type="KEGG" id="mtr:11443421"/>
<dbReference type="Pfam" id="PF24681">
    <property type="entry name" value="Kelch_KLHDC2_KLHL20_DRC7"/>
    <property type="match status" value="1"/>
</dbReference>
<evidence type="ECO:0000256" key="5">
    <source>
        <dbReference type="ARBA" id="ARBA00022737"/>
    </source>
</evidence>
<feature type="region of interest" description="Disordered" evidence="15">
    <location>
        <begin position="975"/>
        <end position="999"/>
    </location>
</feature>
<feature type="region of interest" description="Disordered" evidence="15">
    <location>
        <begin position="545"/>
        <end position="584"/>
    </location>
</feature>
<evidence type="ECO:0000256" key="6">
    <source>
        <dbReference type="ARBA" id="ARBA00022801"/>
    </source>
</evidence>
<dbReference type="GO" id="GO:0046872">
    <property type="term" value="F:metal ion binding"/>
    <property type="evidence" value="ECO:0007669"/>
    <property type="project" value="UniProtKB-UniRule"/>
</dbReference>
<dbReference type="Pfam" id="PF07646">
    <property type="entry name" value="Kelch_2"/>
    <property type="match status" value="1"/>
</dbReference>
<dbReference type="EMBL" id="CM001220">
    <property type="protein sequence ID" value="AES88189.2"/>
    <property type="molecule type" value="Genomic_DNA"/>
</dbReference>
<dbReference type="SUPFAM" id="SSF56300">
    <property type="entry name" value="Metallo-dependent phosphatases"/>
    <property type="match status" value="1"/>
</dbReference>
<keyword evidence="9 13" id="KW-0539">Nucleus</keyword>
<keyword evidence="20" id="KW-1185">Reference proteome</keyword>
<evidence type="ECO:0000256" key="9">
    <source>
        <dbReference type="ARBA" id="ARBA00023242"/>
    </source>
</evidence>
<accession>G7JET4</accession>
<dbReference type="GO" id="GO:0004722">
    <property type="term" value="F:protein serine/threonine phosphatase activity"/>
    <property type="evidence" value="ECO:0007669"/>
    <property type="project" value="UniProtKB-UniRule"/>
</dbReference>
<dbReference type="EC" id="3.1.3.16" evidence="13 14"/>
<dbReference type="Proteomes" id="UP000265566">
    <property type="component" value="Chromosome 4"/>
</dbReference>
<dbReference type="eggNOG" id="KOG0379">
    <property type="taxonomic scope" value="Eukaryota"/>
</dbReference>
<dbReference type="SUPFAM" id="SSF117281">
    <property type="entry name" value="Kelch motif"/>
    <property type="match status" value="1"/>
</dbReference>
<dbReference type="eggNOG" id="KOG0374">
    <property type="taxonomic scope" value="Eukaryota"/>
</dbReference>
<evidence type="ECO:0000256" key="11">
    <source>
        <dbReference type="ARBA" id="ARBA00048336"/>
    </source>
</evidence>
<comment type="cofactor">
    <cofactor evidence="13">
        <name>Mn(2+)</name>
        <dbReference type="ChEBI" id="CHEBI:29035"/>
    </cofactor>
    <text evidence="13">Binds 2 manganese ions per subunit.</text>
</comment>
<accession>A0A0C3WW21</accession>
<dbReference type="PROSITE" id="PS00125">
    <property type="entry name" value="SER_THR_PHOSPHATASE"/>
    <property type="match status" value="1"/>
</dbReference>
<evidence type="ECO:0000256" key="13">
    <source>
        <dbReference type="PIRNR" id="PIRNR036363"/>
    </source>
</evidence>
<evidence type="ECO:0000256" key="3">
    <source>
        <dbReference type="ARBA" id="ARBA00022441"/>
    </source>
</evidence>
<dbReference type="EMBL" id="PSQE01000004">
    <property type="protein sequence ID" value="RHN60404.1"/>
    <property type="molecule type" value="Genomic_DNA"/>
</dbReference>
<evidence type="ECO:0000256" key="12">
    <source>
        <dbReference type="ARBA" id="ARBA00059628"/>
    </source>
</evidence>
<dbReference type="Pfam" id="PF00149">
    <property type="entry name" value="Metallophos"/>
    <property type="match status" value="1"/>
</dbReference>
<feature type="compositionally biased region" description="Polar residues" evidence="15">
    <location>
        <begin position="1"/>
        <end position="10"/>
    </location>
</feature>
<dbReference type="STRING" id="3880.G7JET4"/>
<comment type="function">
    <text evidence="12">Phosphatase involved in elongation process, probably by acting as a regulator of brassinolide signaling.</text>
</comment>
<dbReference type="InterPro" id="IPR012391">
    <property type="entry name" value="Ser/Thr_prot_Pase_BSU1"/>
</dbReference>
<sequence length="999" mass="106015">MDVDSSMASENDNDSKVAKIEEGEQLGGNSIPAPSPSSSGGSPAEQQSQQQGAAAGQVQHSSVVGPRLAPSYTVVDAILEKKEDGPGPRCGHTLTAVPAVGEEGTPGYIGPRLILFGGATALEGNSAASGTPTSAGNAGIRLAGATADVHCYDVLTNKWSRITPFGEPPTPRAAHVATAVGTMVVIQGGIGPAGLSAEDLHVLDLTQQRPRWHRVGVPGPGPGPRYGHVMALVGQRYLMAIGGNDGKRPLADVWALDTAAKPYEWRKLEPEGEGPPPCMYATASARSDGLLLLCGGRDASSVPLASAYGLAKHRDGRWEWAIAPGVSPSSRYQHAAVFVNARLHVSGGALGGGRMVEDSSSVAVLDTAAGVWCDTKSVVTTPRTGRYSADAAGGDASVELVRRCRHAAAAVGDLIFIYGGLRGGILLDDLLVAEDLAAAETTSAASHAAAAAAASDVQMGRVPGRYGFVDDRTGQPMSDAAADGAVVLGNPVAPPVNGDMYTDISTENALLQGSRRTSKGVEYLVEASAAEAEAISATLAAAKARQENGGVESPDRDRGAEATPSGKQISSMIKPEPGGPNSGGVRLHHRAVVIAAETGGALGGMVRQLSIDQFENEGRRVSYGTPESATAARKLLDRQMSINSVPKKVIAHLLKPRGWKPPVRRQFFLDCNEIADLCDSAERIFSSEPTVIQLRAPIKIFGDLHGQFGDLMRLFDEYGSPSTAGDIAYIDYLFLGDYVDRGQHSLETISLLLALKVEYPNNIHLIRGNHEAADINALFGFRIECIERMGERDGIWTWHRINRLFNWLPLAALIEKKIICMHGGIGRSINHLEQIENIQRPITMEAGSIVLMDLLWSDPTENDSVEGLRPNARGPGLVTFGPDRVMEFCNNNDLQLIVRAHECVMDGFERFAQGHLITLFSATNYCGTANNAGAILVLGRDLVVVPKLIHPLPPALSPETSPERHIEDTWMQELNANRPPTPTRGRPPVANDRGSLAWI</sequence>
<comment type="catalytic activity">
    <reaction evidence="11 13 14">
        <text>O-phospho-L-threonyl-[protein] + H2O = L-threonyl-[protein] + phosphate</text>
        <dbReference type="Rhea" id="RHEA:47004"/>
        <dbReference type="Rhea" id="RHEA-COMP:11060"/>
        <dbReference type="Rhea" id="RHEA-COMP:11605"/>
        <dbReference type="ChEBI" id="CHEBI:15377"/>
        <dbReference type="ChEBI" id="CHEBI:30013"/>
        <dbReference type="ChEBI" id="CHEBI:43474"/>
        <dbReference type="ChEBI" id="CHEBI:61977"/>
        <dbReference type="EC" id="3.1.3.16"/>
    </reaction>
</comment>
<reference evidence="19" key="3">
    <citation type="submission" date="2015-04" db="UniProtKB">
        <authorList>
            <consortium name="EnsemblPlants"/>
        </authorList>
    </citation>
    <scope>IDENTIFICATION</scope>
    <source>
        <strain evidence="19">cv. Jemalong A17</strain>
    </source>
</reference>
<gene>
    <name evidence="19" type="primary">11443421</name>
    <name evidence="17" type="ordered locus">MTR_4g050540</name>
    <name evidence="18" type="ORF">MtrunA17_Chr4g0025471</name>
</gene>
<evidence type="ECO:0000313" key="18">
    <source>
        <dbReference type="EMBL" id="RHN60404.1"/>
    </source>
</evidence>
<feature type="region of interest" description="Disordered" evidence="15">
    <location>
        <begin position="1"/>
        <end position="61"/>
    </location>
</feature>
<keyword evidence="4 13" id="KW-0479">Metal-binding</keyword>
<dbReference type="GO" id="GO:0009742">
    <property type="term" value="P:brassinosteroid mediated signaling pathway"/>
    <property type="evidence" value="ECO:0007669"/>
    <property type="project" value="InterPro"/>
</dbReference>
<dbReference type="PaxDb" id="3880-AES88189"/>
<keyword evidence="6 13" id="KW-0378">Hydrolase</keyword>
<dbReference type="Gramene" id="rna22714">
    <property type="protein sequence ID" value="RHN60404.1"/>
    <property type="gene ID" value="gene22714"/>
</dbReference>
<feature type="compositionally biased region" description="Basic and acidic residues" evidence="15">
    <location>
        <begin position="13"/>
        <end position="22"/>
    </location>
</feature>
<evidence type="ECO:0000256" key="7">
    <source>
        <dbReference type="ARBA" id="ARBA00022912"/>
    </source>
</evidence>
<evidence type="ECO:0000256" key="1">
    <source>
        <dbReference type="ARBA" id="ARBA00004123"/>
    </source>
</evidence>
<protein>
    <recommendedName>
        <fullName evidence="13 14">Serine/threonine-protein phosphatase</fullName>
        <ecNumber evidence="13 14">3.1.3.16</ecNumber>
    </recommendedName>
</protein>
<evidence type="ECO:0000313" key="20">
    <source>
        <dbReference type="Proteomes" id="UP000002051"/>
    </source>
</evidence>
<evidence type="ECO:0000256" key="4">
    <source>
        <dbReference type="ARBA" id="ARBA00022723"/>
    </source>
</evidence>
<keyword evidence="8 13" id="KW-0464">Manganese</keyword>
<dbReference type="PANTHER" id="PTHR46422">
    <property type="entry name" value="SERINE/THREONINE-PROTEIN PHOSPHATASE BSL3"/>
    <property type="match status" value="1"/>
</dbReference>
<dbReference type="InterPro" id="IPR006186">
    <property type="entry name" value="Ser/Thr-sp_prot-phosphatase"/>
</dbReference>
<dbReference type="Gene3D" id="3.60.21.10">
    <property type="match status" value="1"/>
</dbReference>
<dbReference type="CDD" id="cd07419">
    <property type="entry name" value="MPP_Bsu1_C"/>
    <property type="match status" value="1"/>
</dbReference>
<evidence type="ECO:0000256" key="14">
    <source>
        <dbReference type="RuleBase" id="RU004273"/>
    </source>
</evidence>
<dbReference type="AlphaFoldDB" id="G7JET4"/>
<organism evidence="17 20">
    <name type="scientific">Medicago truncatula</name>
    <name type="common">Barrel medic</name>
    <name type="synonym">Medicago tribuloides</name>
    <dbReference type="NCBI Taxonomy" id="3880"/>
    <lineage>
        <taxon>Eukaryota</taxon>
        <taxon>Viridiplantae</taxon>
        <taxon>Streptophyta</taxon>
        <taxon>Embryophyta</taxon>
        <taxon>Tracheophyta</taxon>
        <taxon>Spermatophyta</taxon>
        <taxon>Magnoliopsida</taxon>
        <taxon>eudicotyledons</taxon>
        <taxon>Gunneridae</taxon>
        <taxon>Pentapetalae</taxon>
        <taxon>rosids</taxon>
        <taxon>fabids</taxon>
        <taxon>Fabales</taxon>
        <taxon>Fabaceae</taxon>
        <taxon>Papilionoideae</taxon>
        <taxon>50 kb inversion clade</taxon>
        <taxon>NPAAA clade</taxon>
        <taxon>Hologalegina</taxon>
        <taxon>IRL clade</taxon>
        <taxon>Trifolieae</taxon>
        <taxon>Medicago</taxon>
    </lineage>
</organism>
<feature type="domain" description="Serine/threonine specific protein phosphatases" evidence="16">
    <location>
        <begin position="766"/>
        <end position="771"/>
    </location>
</feature>
<proteinExistence type="inferred from homology"/>
<dbReference type="GO" id="GO:0005886">
    <property type="term" value="C:plasma membrane"/>
    <property type="evidence" value="ECO:0007669"/>
    <property type="project" value="UniProtKB-ARBA"/>
</dbReference>
<dbReference type="SMART" id="SM00156">
    <property type="entry name" value="PP2Ac"/>
    <property type="match status" value="1"/>
</dbReference>
<dbReference type="PANTHER" id="PTHR46422:SF4">
    <property type="entry name" value="SERINE_THREONINE-PROTEIN PHOSPHATASE BSL3"/>
    <property type="match status" value="1"/>
</dbReference>
<dbReference type="Proteomes" id="UP000002051">
    <property type="component" value="Chromosome 4"/>
</dbReference>
<name>G7JET4_MEDTR</name>
<evidence type="ECO:0000256" key="2">
    <source>
        <dbReference type="ARBA" id="ARBA00005671"/>
    </source>
</evidence>
<dbReference type="InterPro" id="IPR011498">
    <property type="entry name" value="Kelch_2"/>
</dbReference>
<evidence type="ECO:0000256" key="15">
    <source>
        <dbReference type="SAM" id="MobiDB-lite"/>
    </source>
</evidence>
<dbReference type="InterPro" id="IPR041758">
    <property type="entry name" value="MPP_BSL_C"/>
</dbReference>
<evidence type="ECO:0000256" key="8">
    <source>
        <dbReference type="ARBA" id="ARBA00023211"/>
    </source>
</evidence>
<keyword evidence="7 13" id="KW-0904">Protein phosphatase</keyword>
<evidence type="ECO:0000256" key="10">
    <source>
        <dbReference type="ARBA" id="ARBA00047761"/>
    </source>
</evidence>
<comment type="catalytic activity">
    <reaction evidence="10">
        <text>O-phospho-L-seryl-[protein] + H2O = L-seryl-[protein] + phosphate</text>
        <dbReference type="Rhea" id="RHEA:20629"/>
        <dbReference type="Rhea" id="RHEA-COMP:9863"/>
        <dbReference type="Rhea" id="RHEA-COMP:11604"/>
        <dbReference type="ChEBI" id="CHEBI:15377"/>
        <dbReference type="ChEBI" id="CHEBI:29999"/>
        <dbReference type="ChEBI" id="CHEBI:43474"/>
        <dbReference type="ChEBI" id="CHEBI:83421"/>
        <dbReference type="EC" id="3.1.3.16"/>
    </reaction>
</comment>
<comment type="similarity">
    <text evidence="2 13">Belongs to the PPP phosphatase family. BSU subfamily.</text>
</comment>
<comment type="subcellular location">
    <subcellularLocation>
        <location evidence="1 13">Nucleus</location>
    </subcellularLocation>
</comment>
<dbReference type="EnsemblPlants" id="AES88189">
    <property type="protein sequence ID" value="AES88189"/>
    <property type="gene ID" value="MTR_4g050540"/>
</dbReference>
<dbReference type="Gene3D" id="2.120.10.80">
    <property type="entry name" value="Kelch-type beta propeller"/>
    <property type="match status" value="2"/>
</dbReference>
<dbReference type="FunFam" id="2.120.10.80:FF:000042">
    <property type="entry name" value="Serine/threonine-protein phosphatase"/>
    <property type="match status" value="1"/>
</dbReference>
<dbReference type="HOGENOM" id="CLU_004962_7_0_1"/>
<dbReference type="PIRSF" id="PIRSF036363">
    <property type="entry name" value="PPP_BSU1"/>
    <property type="match status" value="1"/>
</dbReference>
<reference evidence="17 20" key="1">
    <citation type="journal article" date="2011" name="Nature">
        <title>The Medicago genome provides insight into the evolution of rhizobial symbioses.</title>
        <authorList>
            <person name="Young N.D."/>
            <person name="Debelle F."/>
            <person name="Oldroyd G.E."/>
            <person name="Geurts R."/>
            <person name="Cannon S.B."/>
            <person name="Udvardi M.K."/>
            <person name="Benedito V.A."/>
            <person name="Mayer K.F."/>
            <person name="Gouzy J."/>
            <person name="Schoof H."/>
            <person name="Van de Peer Y."/>
            <person name="Proost S."/>
            <person name="Cook D.R."/>
            <person name="Meyers B.C."/>
            <person name="Spannagl M."/>
            <person name="Cheung F."/>
            <person name="De Mita S."/>
            <person name="Krishnakumar V."/>
            <person name="Gundlach H."/>
            <person name="Zhou S."/>
            <person name="Mudge J."/>
            <person name="Bharti A.K."/>
            <person name="Murray J.D."/>
            <person name="Naoumkina M.A."/>
            <person name="Rosen B."/>
            <person name="Silverstein K.A."/>
            <person name="Tang H."/>
            <person name="Rombauts S."/>
            <person name="Zhao P.X."/>
            <person name="Zhou P."/>
            <person name="Barbe V."/>
            <person name="Bardou P."/>
            <person name="Bechner M."/>
            <person name="Bellec A."/>
            <person name="Berger A."/>
            <person name="Berges H."/>
            <person name="Bidwell S."/>
            <person name="Bisseling T."/>
            <person name="Choisne N."/>
            <person name="Couloux A."/>
            <person name="Denny R."/>
            <person name="Deshpande S."/>
            <person name="Dai X."/>
            <person name="Doyle J.J."/>
            <person name="Dudez A.M."/>
            <person name="Farmer A.D."/>
            <person name="Fouteau S."/>
            <person name="Franken C."/>
            <person name="Gibelin C."/>
            <person name="Gish J."/>
            <person name="Goldstein S."/>
            <person name="Gonzalez A.J."/>
            <person name="Green P.J."/>
            <person name="Hallab A."/>
            <person name="Hartog M."/>
            <person name="Hua A."/>
            <person name="Humphray S.J."/>
            <person name="Jeong D.H."/>
            <person name="Jing Y."/>
            <person name="Jocker A."/>
            <person name="Kenton S.M."/>
            <person name="Kim D.J."/>
            <person name="Klee K."/>
            <person name="Lai H."/>
            <person name="Lang C."/>
            <person name="Lin S."/>
            <person name="Macmil S.L."/>
            <person name="Magdelenat G."/>
            <person name="Matthews L."/>
            <person name="McCorrison J."/>
            <person name="Monaghan E.L."/>
            <person name="Mun J.H."/>
            <person name="Najar F.Z."/>
            <person name="Nicholson C."/>
            <person name="Noirot C."/>
            <person name="O'Bleness M."/>
            <person name="Paule C.R."/>
            <person name="Poulain J."/>
            <person name="Prion F."/>
            <person name="Qin B."/>
            <person name="Qu C."/>
            <person name="Retzel E.F."/>
            <person name="Riddle C."/>
            <person name="Sallet E."/>
            <person name="Samain S."/>
            <person name="Samson N."/>
            <person name="Sanders I."/>
            <person name="Saurat O."/>
            <person name="Scarpelli C."/>
            <person name="Schiex T."/>
            <person name="Segurens B."/>
            <person name="Severin A.J."/>
            <person name="Sherrier D.J."/>
            <person name="Shi R."/>
            <person name="Sims S."/>
            <person name="Singer S.R."/>
            <person name="Sinharoy S."/>
            <person name="Sterck L."/>
            <person name="Viollet A."/>
            <person name="Wang B.B."/>
            <person name="Wang K."/>
            <person name="Wang M."/>
            <person name="Wang X."/>
            <person name="Warfsmann J."/>
            <person name="Weissenbach J."/>
            <person name="White D.D."/>
            <person name="White J.D."/>
            <person name="Wiley G.B."/>
            <person name="Wincker P."/>
            <person name="Xing Y."/>
            <person name="Yang L."/>
            <person name="Yao Z."/>
            <person name="Ying F."/>
            <person name="Zhai J."/>
            <person name="Zhou L."/>
            <person name="Zuber A."/>
            <person name="Denarie J."/>
            <person name="Dixon R.A."/>
            <person name="May G.D."/>
            <person name="Schwartz D.C."/>
            <person name="Rogers J."/>
            <person name="Quetier F."/>
            <person name="Town C.D."/>
            <person name="Roe B.A."/>
        </authorList>
    </citation>
    <scope>NUCLEOTIDE SEQUENCE [LARGE SCALE GENOMIC DNA]</scope>
    <source>
        <strain evidence="17">A17</strain>
        <strain evidence="19 20">cv. Jemalong A17</strain>
    </source>
</reference>
<dbReference type="FunFam" id="2.120.10.80:FF:000139">
    <property type="entry name" value="Serine/threonine-protein phosphatase"/>
    <property type="match status" value="1"/>
</dbReference>
<reference evidence="17 20" key="2">
    <citation type="journal article" date="2014" name="BMC Genomics">
        <title>An improved genome release (version Mt4.0) for the model legume Medicago truncatula.</title>
        <authorList>
            <person name="Tang H."/>
            <person name="Krishnakumar V."/>
            <person name="Bidwell S."/>
            <person name="Rosen B."/>
            <person name="Chan A."/>
            <person name="Zhou S."/>
            <person name="Gentzbittel L."/>
            <person name="Childs K.L."/>
            <person name="Yandell M."/>
            <person name="Gundlach H."/>
            <person name="Mayer K.F."/>
            <person name="Schwartz D.C."/>
            <person name="Town C.D."/>
        </authorList>
    </citation>
    <scope>GENOME REANNOTATION</scope>
    <source>
        <strain evidence="19 20">cv. Jemalong A17</strain>
    </source>
</reference>
<dbReference type="InterPro" id="IPR029052">
    <property type="entry name" value="Metallo-depent_PP-like"/>
</dbReference>
<dbReference type="InterPro" id="IPR004843">
    <property type="entry name" value="Calcineurin-like_PHP"/>
</dbReference>
<dbReference type="InterPro" id="IPR015915">
    <property type="entry name" value="Kelch-typ_b-propeller"/>
</dbReference>
<dbReference type="PRINTS" id="PR00114">
    <property type="entry name" value="STPHPHTASE"/>
</dbReference>
<dbReference type="FunFam" id="3.60.21.10:FF:000008">
    <property type="entry name" value="Serine/threonine-protein phosphatase"/>
    <property type="match status" value="1"/>
</dbReference>
<dbReference type="GO" id="GO:0005634">
    <property type="term" value="C:nucleus"/>
    <property type="evidence" value="ECO:0007669"/>
    <property type="project" value="UniProtKB-SubCell"/>
</dbReference>